<dbReference type="Pfam" id="PF04266">
    <property type="entry name" value="ASCH"/>
    <property type="match status" value="1"/>
</dbReference>
<dbReference type="InterPro" id="IPR007374">
    <property type="entry name" value="ASCH_domain"/>
</dbReference>
<reference evidence="2 3" key="1">
    <citation type="submission" date="2010-03" db="EMBL/GenBank/DDBJ databases">
        <authorList>
            <consortium name="The Broad Institute Genome Sequencing Platform"/>
            <person name="Ward D."/>
            <person name="Earl A."/>
            <person name="Feldgarden M."/>
            <person name="Gevers D."/>
            <person name="Young S."/>
            <person name="Zeng Q."/>
            <person name="Koehrsen M."/>
            <person name="Alvarado L."/>
            <person name="Berlin A.M."/>
            <person name="Borenstein D."/>
            <person name="Chapman S.B."/>
            <person name="Chen Z."/>
            <person name="Engels R."/>
            <person name="Freedman E."/>
            <person name="Gellesch M."/>
            <person name="Goldberg J."/>
            <person name="Griggs A."/>
            <person name="Gujja S."/>
            <person name="Heilman E.R."/>
            <person name="Heiman D.I."/>
            <person name="Hepburn T.A."/>
            <person name="Howarth C."/>
            <person name="Jen D."/>
            <person name="Larson L."/>
            <person name="Mehta T."/>
            <person name="Park D."/>
            <person name="Pearson M."/>
            <person name="Richards J."/>
            <person name="Roberts A."/>
            <person name="Saif S."/>
            <person name="Shea T.D."/>
            <person name="Shenoy N."/>
            <person name="Sisk P."/>
            <person name="Stolte C."/>
            <person name="Sykes S.N."/>
            <person name="Walk T."/>
            <person name="White J."/>
            <person name="Yandava C."/>
            <person name="Izard J."/>
            <person name="Baranova O.V."/>
            <person name="Blanton J.M."/>
            <person name="Tanner A.C."/>
            <person name="Dewhirst F."/>
            <person name="Haas B."/>
            <person name="Nusbaum C."/>
            <person name="Birren B."/>
        </authorList>
    </citation>
    <scope>NUCLEOTIDE SEQUENCE [LARGE SCALE GENOMIC DNA]</scope>
    <source>
        <strain evidence="2 3">ATCC 29453</strain>
    </source>
</reference>
<evidence type="ECO:0000313" key="3">
    <source>
        <dbReference type="Proteomes" id="UP000017813"/>
    </source>
</evidence>
<reference evidence="2 3" key="2">
    <citation type="submission" date="2011-10" db="EMBL/GenBank/DDBJ databases">
        <title>The Genome Sequence of Simonsiella muelleri ATCC 29453.</title>
        <authorList>
            <consortium name="The Broad Institute Genome Sequencing Platform"/>
            <consortium name="The Broad Institute Genome Sequencing Center for Infectious Disease"/>
            <person name="Earl A."/>
            <person name="Ward D."/>
            <person name="Feldgarden M."/>
            <person name="Gevers D."/>
            <person name="Izard J."/>
            <person name="Baranova O.V."/>
            <person name="Blanton J.M."/>
            <person name="Tanner A.C."/>
            <person name="Dewhirst F."/>
            <person name="Young S.K."/>
            <person name="Zeng Q."/>
            <person name="Gargeya S."/>
            <person name="Fitzgerald M."/>
            <person name="Haas B."/>
            <person name="Abouelleil A."/>
            <person name="Alvarado L."/>
            <person name="Arachchi H.M."/>
            <person name="Berlin A."/>
            <person name="Brown A."/>
            <person name="Chapman S.B."/>
            <person name="Chen Z."/>
            <person name="Dunbar C."/>
            <person name="Freedman E."/>
            <person name="Gearin G."/>
            <person name="Goldberg J."/>
            <person name="Griggs A."/>
            <person name="Gujja S."/>
            <person name="Heiman D."/>
            <person name="Howarth C."/>
            <person name="Larson L."/>
            <person name="Lui A."/>
            <person name="MacDonald P.J.P."/>
            <person name="Montmayeur A."/>
            <person name="Murphy C."/>
            <person name="Neiman D."/>
            <person name="Pearson M."/>
            <person name="Priest M."/>
            <person name="Roberts A."/>
            <person name="Saif S."/>
            <person name="Shea T."/>
            <person name="Shenoy N."/>
            <person name="Sisk P."/>
            <person name="Stolte C."/>
            <person name="Sykes S."/>
            <person name="Wortman J."/>
            <person name="Nusbaum C."/>
            <person name="Birren B."/>
        </authorList>
    </citation>
    <scope>NUCLEOTIDE SEQUENCE [LARGE SCALE GENOMIC DNA]</scope>
    <source>
        <strain evidence="2 3">ATCC 29453</strain>
    </source>
</reference>
<dbReference type="SUPFAM" id="SSF88697">
    <property type="entry name" value="PUA domain-like"/>
    <property type="match status" value="1"/>
</dbReference>
<dbReference type="Proteomes" id="UP000017813">
    <property type="component" value="Unassembled WGS sequence"/>
</dbReference>
<dbReference type="KEGG" id="smur:BWP33_07595"/>
<evidence type="ECO:0000313" key="2">
    <source>
        <dbReference type="EMBL" id="EFG29915.1"/>
    </source>
</evidence>
<comment type="caution">
    <text evidence="2">The sequence shown here is derived from an EMBL/GenBank/DDBJ whole genome shotgun (WGS) entry which is preliminary data.</text>
</comment>
<dbReference type="OrthoDB" id="359066at2"/>
<protein>
    <recommendedName>
        <fullName evidence="1">ASCH domain-containing protein</fullName>
    </recommendedName>
</protein>
<dbReference type="InterPro" id="IPR015947">
    <property type="entry name" value="PUA-like_sf"/>
</dbReference>
<name>V9HJT1_9NEIS</name>
<gene>
    <name evidence="2" type="ORF">HMPREF9021_02234</name>
</gene>
<evidence type="ECO:0000259" key="1">
    <source>
        <dbReference type="Pfam" id="PF04266"/>
    </source>
</evidence>
<dbReference type="Gene3D" id="2.30.130.30">
    <property type="entry name" value="Hypothetical protein"/>
    <property type="match status" value="1"/>
</dbReference>
<sequence>MKALSVRFPFAMDILLGLKTIELRSRPTNHRGELLIVSSKSGVEYYCKNTETGELFEAPKGAMMCVVKVVDCRPATPEDAELAFCEEEDIKEGTWAWVLEPQYLTEFKPCAGKLNLFDVDDNLIQKNHDKDEFVSQFQKVERTKGKYPYIAEF</sequence>
<dbReference type="eggNOG" id="ENOG50318NW">
    <property type="taxonomic scope" value="Bacteria"/>
</dbReference>
<dbReference type="HOGENOM" id="CLU_051256_3_0_4"/>
<feature type="domain" description="ASCH" evidence="1">
    <location>
        <begin position="5"/>
        <end position="108"/>
    </location>
</feature>
<dbReference type="EMBL" id="ADCY02000064">
    <property type="protein sequence ID" value="EFG29915.1"/>
    <property type="molecule type" value="Genomic_DNA"/>
</dbReference>
<dbReference type="STRING" id="641147.HMPREF9021_02234"/>
<dbReference type="RefSeq" id="WP_002643058.1">
    <property type="nucleotide sequence ID" value="NZ_CP019448.1"/>
</dbReference>
<proteinExistence type="predicted"/>
<dbReference type="AlphaFoldDB" id="V9HJT1"/>
<keyword evidence="3" id="KW-1185">Reference proteome</keyword>
<organism evidence="2 3">
    <name type="scientific">Simonsiella muelleri ATCC 29453</name>
    <dbReference type="NCBI Taxonomy" id="641147"/>
    <lineage>
        <taxon>Bacteria</taxon>
        <taxon>Pseudomonadati</taxon>
        <taxon>Pseudomonadota</taxon>
        <taxon>Betaproteobacteria</taxon>
        <taxon>Neisseriales</taxon>
        <taxon>Neisseriaceae</taxon>
        <taxon>Simonsiella</taxon>
    </lineage>
</organism>
<accession>V9HJT1</accession>